<organism evidence="9 10">
    <name type="scientific">Actinomadura rugatobispora</name>
    <dbReference type="NCBI Taxonomy" id="1994"/>
    <lineage>
        <taxon>Bacteria</taxon>
        <taxon>Bacillati</taxon>
        <taxon>Actinomycetota</taxon>
        <taxon>Actinomycetes</taxon>
        <taxon>Streptosporangiales</taxon>
        <taxon>Thermomonosporaceae</taxon>
        <taxon>Actinomadura</taxon>
    </lineage>
</organism>
<keyword evidence="10" id="KW-1185">Reference proteome</keyword>
<dbReference type="PANTHER" id="PTHR43297:SF2">
    <property type="entry name" value="DIPEPTIDE TRANSPORT ATP-BINDING PROTEIN DPPD"/>
    <property type="match status" value="1"/>
</dbReference>
<keyword evidence="3" id="KW-0813">Transport</keyword>
<dbReference type="PANTHER" id="PTHR43297">
    <property type="entry name" value="OLIGOPEPTIDE TRANSPORT ATP-BINDING PROTEIN APPD"/>
    <property type="match status" value="1"/>
</dbReference>
<dbReference type="PROSITE" id="PS50893">
    <property type="entry name" value="ABC_TRANSPORTER_2"/>
    <property type="match status" value="1"/>
</dbReference>
<accession>A0ABW1A8H8</accession>
<evidence type="ECO:0000259" key="8">
    <source>
        <dbReference type="PROSITE" id="PS50893"/>
    </source>
</evidence>
<evidence type="ECO:0000313" key="10">
    <source>
        <dbReference type="Proteomes" id="UP001596074"/>
    </source>
</evidence>
<dbReference type="Gene3D" id="3.40.50.300">
    <property type="entry name" value="P-loop containing nucleotide triphosphate hydrolases"/>
    <property type="match status" value="1"/>
</dbReference>
<dbReference type="CDD" id="cd03257">
    <property type="entry name" value="ABC_NikE_OppD_transporters"/>
    <property type="match status" value="1"/>
</dbReference>
<evidence type="ECO:0000256" key="5">
    <source>
        <dbReference type="ARBA" id="ARBA00022741"/>
    </source>
</evidence>
<comment type="caution">
    <text evidence="9">The sequence shown here is derived from an EMBL/GenBank/DDBJ whole genome shotgun (WGS) entry which is preliminary data.</text>
</comment>
<evidence type="ECO:0000313" key="9">
    <source>
        <dbReference type="EMBL" id="MFC5749550.1"/>
    </source>
</evidence>
<dbReference type="SUPFAM" id="SSF52540">
    <property type="entry name" value="P-loop containing nucleoside triphosphate hydrolases"/>
    <property type="match status" value="1"/>
</dbReference>
<dbReference type="InterPro" id="IPR003593">
    <property type="entry name" value="AAA+_ATPase"/>
</dbReference>
<dbReference type="InterPro" id="IPR017871">
    <property type="entry name" value="ABC_transporter-like_CS"/>
</dbReference>
<dbReference type="NCBIfam" id="TIGR01727">
    <property type="entry name" value="oligo_HPY"/>
    <property type="match status" value="1"/>
</dbReference>
<evidence type="ECO:0000256" key="3">
    <source>
        <dbReference type="ARBA" id="ARBA00022448"/>
    </source>
</evidence>
<reference evidence="10" key="1">
    <citation type="journal article" date="2019" name="Int. J. Syst. Evol. Microbiol.">
        <title>The Global Catalogue of Microorganisms (GCM) 10K type strain sequencing project: providing services to taxonomists for standard genome sequencing and annotation.</title>
        <authorList>
            <consortium name="The Broad Institute Genomics Platform"/>
            <consortium name="The Broad Institute Genome Sequencing Center for Infectious Disease"/>
            <person name="Wu L."/>
            <person name="Ma J."/>
        </authorList>
    </citation>
    <scope>NUCLEOTIDE SEQUENCE [LARGE SCALE GENOMIC DNA]</scope>
    <source>
        <strain evidence="10">KCTC 42087</strain>
    </source>
</reference>
<dbReference type="RefSeq" id="WP_378285278.1">
    <property type="nucleotide sequence ID" value="NZ_JBHSON010000043.1"/>
</dbReference>
<protein>
    <submittedName>
        <fullName evidence="9">ABC transporter ATP-binding protein</fullName>
    </submittedName>
</protein>
<proteinExistence type="inferred from homology"/>
<feature type="domain" description="ABC transporter" evidence="8">
    <location>
        <begin position="13"/>
        <end position="259"/>
    </location>
</feature>
<keyword evidence="4" id="KW-1003">Cell membrane</keyword>
<keyword evidence="7" id="KW-0472">Membrane</keyword>
<dbReference type="GO" id="GO:0005524">
    <property type="term" value="F:ATP binding"/>
    <property type="evidence" value="ECO:0007669"/>
    <property type="project" value="UniProtKB-KW"/>
</dbReference>
<evidence type="ECO:0000256" key="7">
    <source>
        <dbReference type="ARBA" id="ARBA00023136"/>
    </source>
</evidence>
<keyword evidence="5" id="KW-0547">Nucleotide-binding</keyword>
<gene>
    <name evidence="9" type="ORF">ACFPZN_28340</name>
</gene>
<comment type="similarity">
    <text evidence="2">Belongs to the ABC transporter superfamily.</text>
</comment>
<dbReference type="EMBL" id="JBHSON010000043">
    <property type="protein sequence ID" value="MFC5749550.1"/>
    <property type="molecule type" value="Genomic_DNA"/>
</dbReference>
<dbReference type="InterPro" id="IPR027417">
    <property type="entry name" value="P-loop_NTPase"/>
</dbReference>
<dbReference type="InterPro" id="IPR013563">
    <property type="entry name" value="Oligopep_ABC_C"/>
</dbReference>
<dbReference type="PROSITE" id="PS00211">
    <property type="entry name" value="ABC_TRANSPORTER_1"/>
    <property type="match status" value="1"/>
</dbReference>
<dbReference type="Pfam" id="PF00005">
    <property type="entry name" value="ABC_tran"/>
    <property type="match status" value="1"/>
</dbReference>
<dbReference type="InterPro" id="IPR050388">
    <property type="entry name" value="ABC_Ni/Peptide_Import"/>
</dbReference>
<name>A0ABW1A8H8_9ACTN</name>
<dbReference type="SMART" id="SM00382">
    <property type="entry name" value="AAA"/>
    <property type="match status" value="1"/>
</dbReference>
<evidence type="ECO:0000256" key="6">
    <source>
        <dbReference type="ARBA" id="ARBA00022840"/>
    </source>
</evidence>
<evidence type="ECO:0000256" key="1">
    <source>
        <dbReference type="ARBA" id="ARBA00004202"/>
    </source>
</evidence>
<comment type="subcellular location">
    <subcellularLocation>
        <location evidence="1">Cell membrane</location>
        <topology evidence="1">Peripheral membrane protein</topology>
    </subcellularLocation>
</comment>
<sequence>MSEAESVLSVSGLTLDLVGGHAPQPRLVHDVTFDVPSGGAVALIGESGCGKTMTAMAVLGLLPKGVRAVAGGVLLDGRDLLRCKERELAAVRGRTIGTIFQEPMSSLDPTMTVGDQIAESRRLHLGERRGAARARARELLDRVGIPDAARRLRAYPHELSGGMQQRVMIAAAIACDPRLVIADEPTTALDVTIQAEILGLLRDLQRESGMAVLLVTHDLGVVAEFCEDVVVMYAGHVVERAAVTEVFGTARHPYTRALLRSVPTGRAPRTRLDVIPGRVPPAGAFPSGCRFRPRCEYAADACATTEPAESQEAGHATRCLRVAAGEIELQEAR</sequence>
<dbReference type="InterPro" id="IPR003439">
    <property type="entry name" value="ABC_transporter-like_ATP-bd"/>
</dbReference>
<dbReference type="Pfam" id="PF08352">
    <property type="entry name" value="oligo_HPY"/>
    <property type="match status" value="1"/>
</dbReference>
<keyword evidence="6 9" id="KW-0067">ATP-binding</keyword>
<evidence type="ECO:0000256" key="4">
    <source>
        <dbReference type="ARBA" id="ARBA00022475"/>
    </source>
</evidence>
<dbReference type="Proteomes" id="UP001596074">
    <property type="component" value="Unassembled WGS sequence"/>
</dbReference>
<evidence type="ECO:0000256" key="2">
    <source>
        <dbReference type="ARBA" id="ARBA00005417"/>
    </source>
</evidence>